<dbReference type="AlphaFoldDB" id="A0A3A4ZGP5"/>
<accession>A0A3A4ZGP5</accession>
<comment type="caution">
    <text evidence="2">The sequence shown here is derived from an EMBL/GenBank/DDBJ whole genome shotgun (WGS) entry which is preliminary data.</text>
</comment>
<dbReference type="GO" id="GO:0003700">
    <property type="term" value="F:DNA-binding transcription factor activity"/>
    <property type="evidence" value="ECO:0007669"/>
    <property type="project" value="InterPro"/>
</dbReference>
<organism evidence="2 3">
    <name type="scientific">candidate division WWE3 bacterium</name>
    <dbReference type="NCBI Taxonomy" id="2053526"/>
    <lineage>
        <taxon>Bacteria</taxon>
        <taxon>Katanobacteria</taxon>
    </lineage>
</organism>
<dbReference type="InterPro" id="IPR036390">
    <property type="entry name" value="WH_DNA-bd_sf"/>
</dbReference>
<dbReference type="InterPro" id="IPR001845">
    <property type="entry name" value="HTH_ArsR_DNA-bd_dom"/>
</dbReference>
<dbReference type="EMBL" id="QZJF01000002">
    <property type="protein sequence ID" value="RJR28283.1"/>
    <property type="molecule type" value="Genomic_DNA"/>
</dbReference>
<feature type="domain" description="HTH arsR-type" evidence="1">
    <location>
        <begin position="1"/>
        <end position="88"/>
    </location>
</feature>
<protein>
    <recommendedName>
        <fullName evidence="1">HTH arsR-type domain-containing protein</fullName>
    </recommendedName>
</protein>
<proteinExistence type="predicted"/>
<evidence type="ECO:0000259" key="1">
    <source>
        <dbReference type="PROSITE" id="PS50987"/>
    </source>
</evidence>
<dbReference type="InterPro" id="IPR036388">
    <property type="entry name" value="WH-like_DNA-bd_sf"/>
</dbReference>
<dbReference type="PROSITE" id="PS50987">
    <property type="entry name" value="HTH_ARSR_2"/>
    <property type="match status" value="1"/>
</dbReference>
<evidence type="ECO:0000313" key="3">
    <source>
        <dbReference type="Proteomes" id="UP000265540"/>
    </source>
</evidence>
<gene>
    <name evidence="2" type="ORF">C4561_00275</name>
</gene>
<reference evidence="2 3" key="1">
    <citation type="journal article" date="2017" name="ISME J.">
        <title>Energy and carbon metabolisms in a deep terrestrial subsurface fluid microbial community.</title>
        <authorList>
            <person name="Momper L."/>
            <person name="Jungbluth S.P."/>
            <person name="Lee M.D."/>
            <person name="Amend J.P."/>
        </authorList>
    </citation>
    <scope>NUCLEOTIDE SEQUENCE [LARGE SCALE GENOMIC DNA]</scope>
    <source>
        <strain evidence="2">SURF_46</strain>
    </source>
</reference>
<evidence type="ECO:0000313" key="2">
    <source>
        <dbReference type="EMBL" id="RJR28283.1"/>
    </source>
</evidence>
<dbReference type="Gene3D" id="1.10.10.10">
    <property type="entry name" value="Winged helix-like DNA-binding domain superfamily/Winged helix DNA-binding domain"/>
    <property type="match status" value="1"/>
</dbReference>
<sequence length="193" mass="22425">MLQELLVSEVRLKILKLLILNPDKSYHVRAIVRAVGAEINAVRRELLNLTEISLLRKRQSSNRIYYTVDTSHIFYSDLLALLSKEEGIGAKVIQHTKELGDLKFAVLAKAFLRGRVSSPLDVDLFLVGNIKMDLLEQIIRDFQHEEGREINYSVMTEEEFRHRKRSNDQFVNRFLTQSRAMLVGDEEKFYSMV</sequence>
<dbReference type="SUPFAM" id="SSF46785">
    <property type="entry name" value="Winged helix' DNA-binding domain"/>
    <property type="match status" value="1"/>
</dbReference>
<dbReference type="Proteomes" id="UP000265540">
    <property type="component" value="Unassembled WGS sequence"/>
</dbReference>
<dbReference type="SMART" id="SM00418">
    <property type="entry name" value="HTH_ARSR"/>
    <property type="match status" value="1"/>
</dbReference>
<name>A0A3A4ZGP5_UNCKA</name>